<reference evidence="2 3" key="1">
    <citation type="journal article" date="2017" name="Genome Biol. Evol.">
        <title>Comparative Genomic Analysis Identifies a Campylobacter Clade Deficient in Selenium Metabolism.</title>
        <authorList>
            <person name="Miller W.G."/>
            <person name="Yee E."/>
            <person name="Lopes B.S."/>
            <person name="Chapman M.H."/>
            <person name="Huynh S."/>
            <person name="Bono J.L."/>
            <person name="Parker C.T."/>
            <person name="Strachan N.J.C."/>
            <person name="Forbes K.J."/>
        </authorList>
    </citation>
    <scope>NUCLEOTIDE SEQUENCE [LARGE SCALE GENOMIC DNA]</scope>
    <source>
        <strain evidence="2 3">RM8964</strain>
    </source>
</reference>
<dbReference type="Gene3D" id="3.60.110.10">
    <property type="entry name" value="Carbon-nitrogen hydrolase"/>
    <property type="match status" value="1"/>
</dbReference>
<protein>
    <submittedName>
        <fullName evidence="2">Hydrolase, carbon-nitrogen family</fullName>
    </submittedName>
</protein>
<proteinExistence type="predicted"/>
<dbReference type="PROSITE" id="PS50263">
    <property type="entry name" value="CN_HYDROLASE"/>
    <property type="match status" value="1"/>
</dbReference>
<feature type="domain" description="CN hydrolase" evidence="1">
    <location>
        <begin position="4"/>
        <end position="251"/>
    </location>
</feature>
<evidence type="ECO:0000313" key="2">
    <source>
        <dbReference type="EMBL" id="ARR02813.1"/>
    </source>
</evidence>
<dbReference type="STRING" id="1660074.CVIC8964_1429"/>
<evidence type="ECO:0000259" key="1">
    <source>
        <dbReference type="PROSITE" id="PS50263"/>
    </source>
</evidence>
<dbReference type="AlphaFoldDB" id="A0A1X9T2Y3"/>
<dbReference type="InterPro" id="IPR036526">
    <property type="entry name" value="C-N_Hydrolase_sf"/>
</dbReference>
<evidence type="ECO:0000313" key="3">
    <source>
        <dbReference type="Proteomes" id="UP000194265"/>
    </source>
</evidence>
<dbReference type="PANTHER" id="PTHR23088:SF27">
    <property type="entry name" value="DEAMINATED GLUTATHIONE AMIDASE"/>
    <property type="match status" value="1"/>
</dbReference>
<dbReference type="PANTHER" id="PTHR23088">
    <property type="entry name" value="NITRILASE-RELATED"/>
    <property type="match status" value="1"/>
</dbReference>
<name>A0A1X9T2Y3_9BACT</name>
<dbReference type="CDD" id="cd07197">
    <property type="entry name" value="nitrilase"/>
    <property type="match status" value="1"/>
</dbReference>
<dbReference type="RefSeq" id="WP_086334014.1">
    <property type="nucleotide sequence ID" value="NZ_CP018791.1"/>
</dbReference>
<dbReference type="SUPFAM" id="SSF56317">
    <property type="entry name" value="Carbon-nitrogen hydrolase"/>
    <property type="match status" value="1"/>
</dbReference>
<dbReference type="GO" id="GO:0016787">
    <property type="term" value="F:hydrolase activity"/>
    <property type="evidence" value="ECO:0007669"/>
    <property type="project" value="UniProtKB-KW"/>
</dbReference>
<keyword evidence="2" id="KW-0378">Hydrolase</keyword>
<gene>
    <name evidence="2" type="ORF">CVIC8964_1429</name>
</gene>
<organism evidence="2 3">
    <name type="scientific">Campylobacter vicugnae</name>
    <dbReference type="NCBI Taxonomy" id="1660076"/>
    <lineage>
        <taxon>Bacteria</taxon>
        <taxon>Pseudomonadati</taxon>
        <taxon>Campylobacterota</taxon>
        <taxon>Epsilonproteobacteria</taxon>
        <taxon>Campylobacterales</taxon>
        <taxon>Campylobacteraceae</taxon>
        <taxon>Campylobacter</taxon>
    </lineage>
</organism>
<dbReference type="OrthoDB" id="9795543at2"/>
<accession>A0A1X9T2Y3</accession>
<dbReference type="Proteomes" id="UP000194265">
    <property type="component" value="Chromosome"/>
</dbReference>
<sequence>MSQISVAALQFNSITDDINSNLNSALALIDSVPNDTSIIVLPELSLSGYCADESKFGIDLSSHKNALKDQRYKTLFDIATQRDCFIIACEVEQDGKNTYDTAFIISKDGLIGKQRKIFLWQNESKRFKRGKKQKLFSLTINNQKVKIGIGICYEIGFGEIARKLALDGANLLIYPSAFGKARGYAWDLASRARALENGSFLIACNSCGSNISEINGELLEFYGHSKIIDPKGNIISQLDNSAGVVIASIDLSEVKIQRDTIPYLKDIKKFKKSNSK</sequence>
<dbReference type="InterPro" id="IPR003010">
    <property type="entry name" value="C-N_Hydrolase"/>
</dbReference>
<dbReference type="EMBL" id="CP018791">
    <property type="protein sequence ID" value="ARR02813.1"/>
    <property type="molecule type" value="Genomic_DNA"/>
</dbReference>
<dbReference type="Pfam" id="PF00795">
    <property type="entry name" value="CN_hydrolase"/>
    <property type="match status" value="1"/>
</dbReference>